<evidence type="ECO:0000256" key="1">
    <source>
        <dbReference type="SAM" id="MobiDB-lite"/>
    </source>
</evidence>
<dbReference type="RefSeq" id="WP_027018134.1">
    <property type="nucleotide sequence ID" value="NZ_JASNUQ010000002.1"/>
</dbReference>
<gene>
    <name evidence="3" type="ORF">QPX23_01940</name>
</gene>
<keyword evidence="2" id="KW-0812">Transmembrane</keyword>
<dbReference type="NCBIfam" id="NF038134">
    <property type="entry name" value="choice_anch_M"/>
    <property type="match status" value="1"/>
</dbReference>
<protein>
    <submittedName>
        <fullName evidence="3">Choice-of-anchor M domain-containing protein</fullName>
    </submittedName>
</protein>
<sequence length="487" mass="49518">MKSTNSVHRIRRSRSPRRFSKTSLSLGLTIGLATAGLGAGMLAPSASAQIHEICTASEGWTPDHKITHGHQDMTVLSGNGLEPALIDDSSGESLSYGSGRSVVEVSNDQHVKLDALGISGLPDEGWYLPQTQLPNVPWLGFSTMYLGDHLVEGESVSMNLNLKQGPGRMIGWLPEGFGSNKIVLDSDDADDAWPIPYNTHVHTGFVFEKAGVYEVGFEFKLPRGGTKTLDVMFLVGDYDCADRGSTSTGTNSGSKSKGTSGKPKTFGDHLTAMEKEISQTEKAISGIEKSVRKLVAPFTKEDDKKAPKPNASGKPGAPGAPGAPNAGNKPAPAKPGQPGANGDAKPAPAGGGPKPAQAAPNAGGGAAPAPAPAPRSGGANTGGSSAAIVPAKAPAPAPSAGGSGAAPGLEAAPVEGAEGANLSGVDGQGDAFASADGAAQRGATSANYKPTSSSMSFFSGLILGLGVFAFALGIGIYVVMWQRSRNK</sequence>
<proteinExistence type="predicted"/>
<reference evidence="3 4" key="1">
    <citation type="submission" date="2023-05" db="EMBL/GenBank/DDBJ databases">
        <title>Metabolic capabilities are highly conserved among human nasal-associated Corynebacterium species in pangenomic analyses.</title>
        <authorList>
            <person name="Tran T.H."/>
            <person name="Roberts A.Q."/>
            <person name="Escapa I.F."/>
            <person name="Gao W."/>
            <person name="Conlan S."/>
            <person name="Kong H."/>
            <person name="Segre J.A."/>
            <person name="Kelly M.S."/>
            <person name="Lemon K.P."/>
        </authorList>
    </citation>
    <scope>NUCLEOTIDE SEQUENCE [LARGE SCALE GENOMIC DNA]</scope>
    <source>
        <strain evidence="3 4">KPL3772</strain>
    </source>
</reference>
<accession>A0ABT7FUQ6</accession>
<evidence type="ECO:0000256" key="2">
    <source>
        <dbReference type="SAM" id="Phobius"/>
    </source>
</evidence>
<comment type="caution">
    <text evidence="3">The sequence shown here is derived from an EMBL/GenBank/DDBJ whole genome shotgun (WGS) entry which is preliminary data.</text>
</comment>
<feature type="region of interest" description="Disordered" evidence="1">
    <location>
        <begin position="244"/>
        <end position="267"/>
    </location>
</feature>
<feature type="compositionally biased region" description="Low complexity" evidence="1">
    <location>
        <begin position="308"/>
        <end position="361"/>
    </location>
</feature>
<dbReference type="GeneID" id="42781956"/>
<feature type="compositionally biased region" description="Low complexity" evidence="1">
    <location>
        <begin position="244"/>
        <end position="264"/>
    </location>
</feature>
<keyword evidence="2" id="KW-1133">Transmembrane helix</keyword>
<dbReference type="EMBL" id="JASNUQ010000002">
    <property type="protein sequence ID" value="MDK4289498.1"/>
    <property type="molecule type" value="Genomic_DNA"/>
</dbReference>
<evidence type="ECO:0000313" key="4">
    <source>
        <dbReference type="Proteomes" id="UP001239759"/>
    </source>
</evidence>
<feature type="transmembrane region" description="Helical" evidence="2">
    <location>
        <begin position="457"/>
        <end position="480"/>
    </location>
</feature>
<organism evidence="3 4">
    <name type="scientific">Corynebacterium pseudodiphtheriticum</name>
    <dbReference type="NCBI Taxonomy" id="37637"/>
    <lineage>
        <taxon>Bacteria</taxon>
        <taxon>Bacillati</taxon>
        <taxon>Actinomycetota</taxon>
        <taxon>Actinomycetes</taxon>
        <taxon>Mycobacteriales</taxon>
        <taxon>Corynebacteriaceae</taxon>
        <taxon>Corynebacterium</taxon>
    </lineage>
</organism>
<keyword evidence="2" id="KW-0472">Membrane</keyword>
<keyword evidence="4" id="KW-1185">Reference proteome</keyword>
<dbReference type="Proteomes" id="UP001239759">
    <property type="component" value="Unassembled WGS sequence"/>
</dbReference>
<feature type="compositionally biased region" description="Low complexity" evidence="1">
    <location>
        <begin position="374"/>
        <end position="410"/>
    </location>
</feature>
<feature type="region of interest" description="Disordered" evidence="1">
    <location>
        <begin position="298"/>
        <end position="410"/>
    </location>
</feature>
<name>A0ABT7FUQ6_9CORY</name>
<evidence type="ECO:0000313" key="3">
    <source>
        <dbReference type="EMBL" id="MDK4289498.1"/>
    </source>
</evidence>